<dbReference type="InterPro" id="IPR000866">
    <property type="entry name" value="AhpC/TSA"/>
</dbReference>
<evidence type="ECO:0000313" key="3">
    <source>
        <dbReference type="EMBL" id="THU36961.1"/>
    </source>
</evidence>
<dbReference type="InterPro" id="IPR036249">
    <property type="entry name" value="Thioredoxin-like_sf"/>
</dbReference>
<sequence length="479" mass="55228">MKRILSLAILLISCTLGMAQSGYDIPITLKPYKKAYVYLGYYYGRLKALADSALLDDNGKGVFKGKEPLPGGIYFVVSPRKEILFEILIDKQQQFSIVADSATLPNNVIFMGSQDNALFHLYTRFTNQIGGDINKTNADFKLAKNAKDSAKLKTRLKLLTDRMQVYRDSMIAKNPNTFLTALFQAMKEPVVPPGAKHPGSKYDSMYAYRYYKSHYWDGVNFNDGRLVRTPFFEAKLEKYYKELVVPQPDSIKKEVDHMLLYSRSNPEMFKYLLVHFVQKYVNPEYMGQDAVFVHLFEKYINTGQAEFFTQQYKDFVYKRAYSLMANLIGQPAANLDMVDTLDRPMPLYNVKSEFTVICFWDPNCSHCKEVVPKVDSIYKAKWKNEGVAVYGVMVDGGKDNWKKFINDNKLGGWTHVYQLPAQQKEEEAAGKPNFRQLYDVYQTPILYLLDKDKHIIAKKLSYLQLNEVIDLKLKNKKSN</sequence>
<dbReference type="AlphaFoldDB" id="A0A4S8HQ49"/>
<reference evidence="3 4" key="1">
    <citation type="submission" date="2019-04" db="EMBL/GenBank/DDBJ databases">
        <title>Niastella caeni sp. nov., isolated from activated sludge.</title>
        <authorList>
            <person name="Sheng M."/>
        </authorList>
    </citation>
    <scope>NUCLEOTIDE SEQUENCE [LARGE SCALE GENOMIC DNA]</scope>
    <source>
        <strain evidence="3 4">HX-2-15</strain>
    </source>
</reference>
<dbReference type="Gene3D" id="3.40.30.10">
    <property type="entry name" value="Glutaredoxin"/>
    <property type="match status" value="1"/>
</dbReference>
<proteinExistence type="predicted"/>
<evidence type="ECO:0000256" key="1">
    <source>
        <dbReference type="SAM" id="SignalP"/>
    </source>
</evidence>
<dbReference type="RefSeq" id="WP_136578637.1">
    <property type="nucleotide sequence ID" value="NZ_STFF01000005.1"/>
</dbReference>
<organism evidence="3 4">
    <name type="scientific">Niastella caeni</name>
    <dbReference type="NCBI Taxonomy" id="2569763"/>
    <lineage>
        <taxon>Bacteria</taxon>
        <taxon>Pseudomonadati</taxon>
        <taxon>Bacteroidota</taxon>
        <taxon>Chitinophagia</taxon>
        <taxon>Chitinophagales</taxon>
        <taxon>Chitinophagaceae</taxon>
        <taxon>Niastella</taxon>
    </lineage>
</organism>
<dbReference type="InterPro" id="IPR013766">
    <property type="entry name" value="Thioredoxin_domain"/>
</dbReference>
<dbReference type="Pfam" id="PF00578">
    <property type="entry name" value="AhpC-TSA"/>
    <property type="match status" value="1"/>
</dbReference>
<dbReference type="PROSITE" id="PS51352">
    <property type="entry name" value="THIOREDOXIN_2"/>
    <property type="match status" value="1"/>
</dbReference>
<keyword evidence="4" id="KW-1185">Reference proteome</keyword>
<dbReference type="EMBL" id="STFF01000005">
    <property type="protein sequence ID" value="THU36961.1"/>
    <property type="molecule type" value="Genomic_DNA"/>
</dbReference>
<evidence type="ECO:0000259" key="2">
    <source>
        <dbReference type="PROSITE" id="PS51352"/>
    </source>
</evidence>
<gene>
    <name evidence="3" type="ORF">FAM09_18550</name>
</gene>
<feature type="domain" description="Thioredoxin" evidence="2">
    <location>
        <begin position="326"/>
        <end position="474"/>
    </location>
</feature>
<dbReference type="SUPFAM" id="SSF52833">
    <property type="entry name" value="Thioredoxin-like"/>
    <property type="match status" value="1"/>
</dbReference>
<comment type="caution">
    <text evidence="3">The sequence shown here is derived from an EMBL/GenBank/DDBJ whole genome shotgun (WGS) entry which is preliminary data.</text>
</comment>
<feature type="chain" id="PRO_5020442018" evidence="1">
    <location>
        <begin position="20"/>
        <end position="479"/>
    </location>
</feature>
<dbReference type="Proteomes" id="UP000306918">
    <property type="component" value="Unassembled WGS sequence"/>
</dbReference>
<name>A0A4S8HQ49_9BACT</name>
<dbReference type="OrthoDB" id="6399635at2"/>
<dbReference type="InterPro" id="IPR033395">
    <property type="entry name" value="DUF5106"/>
</dbReference>
<keyword evidence="1" id="KW-0732">Signal</keyword>
<evidence type="ECO:0000313" key="4">
    <source>
        <dbReference type="Proteomes" id="UP000306918"/>
    </source>
</evidence>
<dbReference type="Pfam" id="PF17127">
    <property type="entry name" value="DUF5106"/>
    <property type="match status" value="1"/>
</dbReference>
<accession>A0A4S8HQ49</accession>
<feature type="signal peptide" evidence="1">
    <location>
        <begin position="1"/>
        <end position="19"/>
    </location>
</feature>
<protein>
    <submittedName>
        <fullName evidence="3">DUF5106 domain-containing protein</fullName>
    </submittedName>
</protein>